<name>A0A5S9M237_BACIA</name>
<gene>
    <name evidence="1" type="ORF">BsIDN1_12750</name>
</gene>
<dbReference type="EMBL" id="AP021906">
    <property type="protein sequence ID" value="BBP87657.1"/>
    <property type="molecule type" value="Genomic_DNA"/>
</dbReference>
<accession>A0A5S9M237</accession>
<sequence>MKLSFDELSSFILERFDDLVHGLLRSQTKPILKQSIWDDEAPSAASFQEELRLLKLEHLLSDDTVISIEVIEEELAKAEPRASHPRNADEFRKV</sequence>
<evidence type="ECO:0000313" key="2">
    <source>
        <dbReference type="Proteomes" id="UP000464658"/>
    </source>
</evidence>
<organism evidence="1 2">
    <name type="scientific">Bacillus safensis</name>
    <dbReference type="NCBI Taxonomy" id="561879"/>
    <lineage>
        <taxon>Bacteria</taxon>
        <taxon>Bacillati</taxon>
        <taxon>Bacillota</taxon>
        <taxon>Bacilli</taxon>
        <taxon>Bacillales</taxon>
        <taxon>Bacillaceae</taxon>
        <taxon>Bacillus</taxon>
    </lineage>
</organism>
<proteinExistence type="predicted"/>
<protein>
    <submittedName>
        <fullName evidence="1">Uncharacterized protein</fullName>
    </submittedName>
</protein>
<reference evidence="1 2" key="1">
    <citation type="submission" date="2019-12" db="EMBL/GenBank/DDBJ databases">
        <title>Full genome sequence of a Bacillus safensis strain isolated from commercially available natto in Indonesia.</title>
        <authorList>
            <person name="Yoshida M."/>
            <person name="Uomi M."/>
            <person name="Waturangi D."/>
            <person name="Ekaputri J.J."/>
            <person name="Setiamarga D.H.E."/>
        </authorList>
    </citation>
    <scope>NUCLEOTIDE SEQUENCE [LARGE SCALE GENOMIC DNA]</scope>
    <source>
        <strain evidence="1 2">IDN1</strain>
    </source>
</reference>
<dbReference type="Proteomes" id="UP000464658">
    <property type="component" value="Chromosome"/>
</dbReference>
<dbReference type="AlphaFoldDB" id="A0A5S9M237"/>
<evidence type="ECO:0000313" key="1">
    <source>
        <dbReference type="EMBL" id="BBP87657.1"/>
    </source>
</evidence>